<comment type="pathway">
    <text evidence="3 12">Amine and polyamine biosynthesis; ectoine biosynthesis; L-ectoine from L-aspartate 4-semialdehyde: step 1/3.</text>
</comment>
<evidence type="ECO:0000256" key="5">
    <source>
        <dbReference type="ARBA" id="ARBA00013155"/>
    </source>
</evidence>
<keyword evidence="8 12" id="KW-0808">Transferase</keyword>
<proteinExistence type="inferred from homology"/>
<comment type="similarity">
    <text evidence="4 11">Belongs to the class-III pyridoxal-phosphate-dependent aminotransferase family.</text>
</comment>
<evidence type="ECO:0000256" key="9">
    <source>
        <dbReference type="ARBA" id="ARBA00022898"/>
    </source>
</evidence>
<dbReference type="InterPro" id="IPR012773">
    <property type="entry name" value="Ectoine_EctB"/>
</dbReference>
<dbReference type="Proteomes" id="UP000629911">
    <property type="component" value="Unassembled WGS sequence"/>
</dbReference>
<dbReference type="NCBIfam" id="TIGR02407">
    <property type="entry name" value="ectoine_ectB"/>
    <property type="match status" value="1"/>
</dbReference>
<dbReference type="InterPro" id="IPR015424">
    <property type="entry name" value="PyrdxlP-dep_Trfase"/>
</dbReference>
<name>A0ABQ2TVF0_9ACTN</name>
<dbReference type="InterPro" id="IPR015421">
    <property type="entry name" value="PyrdxlP-dep_Trfase_major"/>
</dbReference>
<evidence type="ECO:0000256" key="12">
    <source>
        <dbReference type="RuleBase" id="RU365034"/>
    </source>
</evidence>
<sequence>MTVSRPASHVFERLESEVRSYCRGWPVVFDRALGSRMYGEDGRPFLDFFSGAGALNYGHNNPVLKRALVDYIERDGVTHALDMSTAAKRTFLETFQETVLEPRELPYKVMFPGPAGTNAVEAALKLARKVKGREAVVFFTNAFHGMSLGSLAVTGNAFKRAGAGVPLAHAMPMPYDGGPCGGEGAFSWLERLLAGEGSGLDTPAAVIVETVQGEGGINVARSEWLRGLAGLCRRRDMLLIVDDIQMGCGRTGAFFSFEQAGIVPDIVTLSKSVSGYGLPMALTLLRPELDIWRPGEHNGTFRGFNPAFVTATAALEEYWRDGRLQKQTLARGEQMEQGLRAVAASRPAVAPEVRGRGLAWGVEFADPSRAAAVCARAFELGLLLETSGPRDEVVKLFPPLTIEEQELEEGLALFASAVRGTERPARSAGPR</sequence>
<keyword evidence="7 12" id="KW-0032">Aminotransferase</keyword>
<dbReference type="EC" id="2.6.1.76" evidence="5 12"/>
<dbReference type="PIRSF" id="PIRSF000521">
    <property type="entry name" value="Transaminase_4ab_Lys_Orn"/>
    <property type="match status" value="1"/>
</dbReference>
<comment type="catalytic activity">
    <reaction evidence="10 12">
        <text>L-2,4-diaminobutanoate + 2-oxoglutarate = L-aspartate 4-semialdehyde + L-glutamate</text>
        <dbReference type="Rhea" id="RHEA:11160"/>
        <dbReference type="ChEBI" id="CHEBI:16810"/>
        <dbReference type="ChEBI" id="CHEBI:29985"/>
        <dbReference type="ChEBI" id="CHEBI:58761"/>
        <dbReference type="ChEBI" id="CHEBI:537519"/>
        <dbReference type="EC" id="2.6.1.76"/>
    </reaction>
</comment>
<dbReference type="NCBIfam" id="TIGR00709">
    <property type="entry name" value="dat"/>
    <property type="match status" value="1"/>
</dbReference>
<comment type="function">
    <text evidence="2 12">Catalyzes reversively the conversion of L-aspartate beta-semialdehyde (ASA) to L-2,4-diaminobutyrate (DABA) by transamination with L-glutamate.</text>
</comment>
<dbReference type="InterPro" id="IPR015422">
    <property type="entry name" value="PyrdxlP-dep_Trfase_small"/>
</dbReference>
<evidence type="ECO:0000256" key="11">
    <source>
        <dbReference type="RuleBase" id="RU003560"/>
    </source>
</evidence>
<comment type="cofactor">
    <cofactor evidence="1 12">
        <name>pyridoxal 5'-phosphate</name>
        <dbReference type="ChEBI" id="CHEBI:597326"/>
    </cofactor>
</comment>
<dbReference type="InterPro" id="IPR004637">
    <property type="entry name" value="Dat"/>
</dbReference>
<evidence type="ECO:0000313" key="14">
    <source>
        <dbReference type="Proteomes" id="UP000629911"/>
    </source>
</evidence>
<evidence type="ECO:0000256" key="8">
    <source>
        <dbReference type="ARBA" id="ARBA00022679"/>
    </source>
</evidence>
<comment type="caution">
    <text evidence="13">The sequence shown here is derived from an EMBL/GenBank/DDBJ whole genome shotgun (WGS) entry which is preliminary data.</text>
</comment>
<dbReference type="InterPro" id="IPR049704">
    <property type="entry name" value="Aminotrans_3_PPA_site"/>
</dbReference>
<gene>
    <name evidence="13" type="primary">ectB</name>
    <name evidence="13" type="ORF">GCM10010287_20950</name>
</gene>
<dbReference type="RefSeq" id="WP_189364352.1">
    <property type="nucleotide sequence ID" value="NZ_BMTZ01000005.1"/>
</dbReference>
<evidence type="ECO:0000256" key="2">
    <source>
        <dbReference type="ARBA" id="ARBA00002189"/>
    </source>
</evidence>
<evidence type="ECO:0000256" key="6">
    <source>
        <dbReference type="ARBA" id="ARBA00014798"/>
    </source>
</evidence>
<keyword evidence="9 11" id="KW-0663">Pyridoxal phosphate</keyword>
<dbReference type="PANTHER" id="PTHR43552:SF2">
    <property type="entry name" value="DIAMINOBUTYRATE--2-OXOGLUTARATE TRANSAMINASE"/>
    <property type="match status" value="1"/>
</dbReference>
<dbReference type="SUPFAM" id="SSF53383">
    <property type="entry name" value="PLP-dependent transferases"/>
    <property type="match status" value="1"/>
</dbReference>
<dbReference type="EMBL" id="BMTZ01000005">
    <property type="protein sequence ID" value="GGT47250.1"/>
    <property type="molecule type" value="Genomic_DNA"/>
</dbReference>
<reference evidence="14" key="1">
    <citation type="journal article" date="2019" name="Int. J. Syst. Evol. Microbiol.">
        <title>The Global Catalogue of Microorganisms (GCM) 10K type strain sequencing project: providing services to taxonomists for standard genome sequencing and annotation.</title>
        <authorList>
            <consortium name="The Broad Institute Genomics Platform"/>
            <consortium name="The Broad Institute Genome Sequencing Center for Infectious Disease"/>
            <person name="Wu L."/>
            <person name="Ma J."/>
        </authorList>
    </citation>
    <scope>NUCLEOTIDE SEQUENCE [LARGE SCALE GENOMIC DNA]</scope>
    <source>
        <strain evidence="14">JCM 4422</strain>
    </source>
</reference>
<organism evidence="13 14">
    <name type="scientific">Streptomyces variabilis</name>
    <dbReference type="NCBI Taxonomy" id="67372"/>
    <lineage>
        <taxon>Bacteria</taxon>
        <taxon>Bacillati</taxon>
        <taxon>Actinomycetota</taxon>
        <taxon>Actinomycetes</taxon>
        <taxon>Kitasatosporales</taxon>
        <taxon>Streptomycetaceae</taxon>
        <taxon>Streptomyces</taxon>
        <taxon>Streptomyces griseoincarnatus group</taxon>
    </lineage>
</organism>
<dbReference type="Gene3D" id="3.40.640.10">
    <property type="entry name" value="Type I PLP-dependent aspartate aminotransferase-like (Major domain)"/>
    <property type="match status" value="1"/>
</dbReference>
<accession>A0ABQ2TVF0</accession>
<dbReference type="PROSITE" id="PS00600">
    <property type="entry name" value="AA_TRANSFER_CLASS_3"/>
    <property type="match status" value="1"/>
</dbReference>
<dbReference type="InterPro" id="IPR005814">
    <property type="entry name" value="Aminotrans_3"/>
</dbReference>
<protein>
    <recommendedName>
        <fullName evidence="6 12">Diaminobutyrate--2-oxoglutarate transaminase</fullName>
        <ecNumber evidence="5 12">2.6.1.76</ecNumber>
    </recommendedName>
    <alternativeName>
        <fullName evidence="12">DABA aminotransferase</fullName>
    </alternativeName>
</protein>
<evidence type="ECO:0000256" key="10">
    <source>
        <dbReference type="ARBA" id="ARBA00049111"/>
    </source>
</evidence>
<dbReference type="PANTHER" id="PTHR43552">
    <property type="entry name" value="DIAMINOBUTYRATE--2-OXOGLUTARATE AMINOTRANSFERASE"/>
    <property type="match status" value="1"/>
</dbReference>
<keyword evidence="14" id="KW-1185">Reference proteome</keyword>
<dbReference type="CDD" id="cd00610">
    <property type="entry name" value="OAT_like"/>
    <property type="match status" value="1"/>
</dbReference>
<dbReference type="Pfam" id="PF00202">
    <property type="entry name" value="Aminotran_3"/>
    <property type="match status" value="1"/>
</dbReference>
<evidence type="ECO:0000256" key="4">
    <source>
        <dbReference type="ARBA" id="ARBA00008954"/>
    </source>
</evidence>
<dbReference type="NCBIfam" id="NF006733">
    <property type="entry name" value="PRK09264.1"/>
    <property type="match status" value="1"/>
</dbReference>
<evidence type="ECO:0000256" key="3">
    <source>
        <dbReference type="ARBA" id="ARBA00004946"/>
    </source>
</evidence>
<evidence type="ECO:0000313" key="13">
    <source>
        <dbReference type="EMBL" id="GGT47250.1"/>
    </source>
</evidence>
<dbReference type="Gene3D" id="3.90.1150.10">
    <property type="entry name" value="Aspartate Aminotransferase, domain 1"/>
    <property type="match status" value="1"/>
</dbReference>
<evidence type="ECO:0000256" key="7">
    <source>
        <dbReference type="ARBA" id="ARBA00022576"/>
    </source>
</evidence>
<evidence type="ECO:0000256" key="1">
    <source>
        <dbReference type="ARBA" id="ARBA00001933"/>
    </source>
</evidence>